<dbReference type="AlphaFoldDB" id="A0A1N7EXR1"/>
<reference evidence="3" key="1">
    <citation type="submission" date="2017-01" db="EMBL/GenBank/DDBJ databases">
        <authorList>
            <person name="Varghese N."/>
            <person name="Submissions S."/>
        </authorList>
    </citation>
    <scope>NUCLEOTIDE SEQUENCE [LARGE SCALE GENOMIC DNA]</scope>
    <source>
        <strain evidence="3">CGMCC 1.7737</strain>
    </source>
</reference>
<proteinExistence type="predicted"/>
<feature type="transmembrane region" description="Helical" evidence="1">
    <location>
        <begin position="44"/>
        <end position="63"/>
    </location>
</feature>
<protein>
    <submittedName>
        <fullName evidence="2">Uncharacterized protein</fullName>
    </submittedName>
</protein>
<dbReference type="EMBL" id="FTNO01000007">
    <property type="protein sequence ID" value="SIR92851.1"/>
    <property type="molecule type" value="Genomic_DNA"/>
</dbReference>
<keyword evidence="1" id="KW-0472">Membrane</keyword>
<accession>A0A1N7EXR1</accession>
<evidence type="ECO:0000313" key="3">
    <source>
        <dbReference type="Proteomes" id="UP000186914"/>
    </source>
</evidence>
<keyword evidence="3" id="KW-1185">Reference proteome</keyword>
<name>A0A1N7EXR1_9EURY</name>
<dbReference type="Proteomes" id="UP000186914">
    <property type="component" value="Unassembled WGS sequence"/>
</dbReference>
<keyword evidence="1" id="KW-1133">Transmembrane helix</keyword>
<evidence type="ECO:0000256" key="1">
    <source>
        <dbReference type="SAM" id="Phobius"/>
    </source>
</evidence>
<organism evidence="2 3">
    <name type="scientific">Haladaptatus litoreus</name>
    <dbReference type="NCBI Taxonomy" id="553468"/>
    <lineage>
        <taxon>Archaea</taxon>
        <taxon>Methanobacteriati</taxon>
        <taxon>Methanobacteriota</taxon>
        <taxon>Stenosarchaea group</taxon>
        <taxon>Halobacteria</taxon>
        <taxon>Halobacteriales</taxon>
        <taxon>Haladaptataceae</taxon>
        <taxon>Haladaptatus</taxon>
    </lineage>
</organism>
<gene>
    <name evidence="2" type="ORF">SAMN05421858_4610</name>
</gene>
<evidence type="ECO:0000313" key="2">
    <source>
        <dbReference type="EMBL" id="SIR92851.1"/>
    </source>
</evidence>
<sequence>MAGFGATAACCTKQTWAHPVLSEGPLAGKTSCYRQSIAFDNQPASIFVAVLAVILLTIDRALVGRRLVVSSQPFR</sequence>
<keyword evidence="1" id="KW-0812">Transmembrane</keyword>